<dbReference type="KEGG" id="rfo:REIFOR_02327"/>
<evidence type="ECO:0000259" key="8">
    <source>
        <dbReference type="PROSITE" id="PS51192"/>
    </source>
</evidence>
<proteinExistence type="inferred from homology"/>
<keyword evidence="4" id="KW-0067">ATP-binding</keyword>
<dbReference type="OrthoDB" id="9808889at2"/>
<sequence length="446" mass="49512">MFETSNLHPKLCAAFVDLKWTKPTEVQAISLEPALAGKDLLISAETGSGKTGAYLIPALHHIMSETKPNASVRLLILVPTRELALQVKKDCEALCRLSSIKSVIIRGGQEFQYQASLLRRNPEVVIATPGRLTEHLEKGTADFSDVEFLVLDECDRMLDMGFREEVLAITSKCTGKHQNLLLSATLKHKGVATVAKSLLHEPEFIKVKNEILQQSIEQQVIFSDDVKHKETLVHWLLTNETFEKAIVFTKTRVQAERLGNVLRYHKLKVNSLHGEVEQDTRNKIMAKFREGAVDVIVATDLAARGLDIDGVDLIINFDMAQSGDEHVHRVGRTGRAGRSGLAVSLVNSLDYSLMSSIERYLKLHFERRLIGSLKAKYTGPKNLKANGKPAGSKQKKSADGSKKKTAKKSLRKNLGKRKGKEMPTINQPESGGQLPIKKKKLNHAPE</sequence>
<dbReference type="InterPro" id="IPR014001">
    <property type="entry name" value="Helicase_ATP-bd"/>
</dbReference>
<evidence type="ECO:0000256" key="2">
    <source>
        <dbReference type="ARBA" id="ARBA00022801"/>
    </source>
</evidence>
<dbReference type="SMART" id="SM00487">
    <property type="entry name" value="DEXDc"/>
    <property type="match status" value="1"/>
</dbReference>
<evidence type="ECO:0000256" key="4">
    <source>
        <dbReference type="ARBA" id="ARBA00022840"/>
    </source>
</evidence>
<gene>
    <name evidence="11" type="primary">srmB</name>
    <name evidence="11" type="ORF">REIFOR_02327</name>
</gene>
<dbReference type="InterPro" id="IPR014014">
    <property type="entry name" value="RNA_helicase_DEAD_Q_motif"/>
</dbReference>
<keyword evidence="1" id="KW-0547">Nucleotide-binding</keyword>
<feature type="domain" description="DEAD-box RNA helicase Q" evidence="10">
    <location>
        <begin position="1"/>
        <end position="28"/>
    </location>
</feature>
<dbReference type="InterPro" id="IPR011545">
    <property type="entry name" value="DEAD/DEAH_box_helicase_dom"/>
</dbReference>
<dbReference type="Pfam" id="PF00270">
    <property type="entry name" value="DEAD"/>
    <property type="match status" value="1"/>
</dbReference>
<dbReference type="PROSITE" id="PS51192">
    <property type="entry name" value="HELICASE_ATP_BIND_1"/>
    <property type="match status" value="1"/>
</dbReference>
<accession>A0A2K8KRV8</accession>
<dbReference type="SMART" id="SM00490">
    <property type="entry name" value="HELICc"/>
    <property type="match status" value="1"/>
</dbReference>
<dbReference type="PANTHER" id="PTHR47959:SF3">
    <property type="entry name" value="ATP-DEPENDENT RNA HELICASE SRMB"/>
    <property type="match status" value="1"/>
</dbReference>
<keyword evidence="3 11" id="KW-0347">Helicase</keyword>
<reference evidence="11 12" key="1">
    <citation type="journal article" date="2017" name="Environ. Microbiol.">
        <title>Genomic and physiological analyses of 'Reinekea forsetii' reveal a versatile opportunistic lifestyle during spring algae blooms.</title>
        <authorList>
            <person name="Avci B."/>
            <person name="Hahnke R.L."/>
            <person name="Chafee M."/>
            <person name="Fischer T."/>
            <person name="Gruber-Vodicka H."/>
            <person name="Tegetmeyer H.E."/>
            <person name="Harder J."/>
            <person name="Fuchs B.M."/>
            <person name="Amann R.I."/>
            <person name="Teeling H."/>
        </authorList>
    </citation>
    <scope>NUCLEOTIDE SEQUENCE [LARGE SCALE GENOMIC DNA]</scope>
    <source>
        <strain evidence="11 12">Hel1_31_D35</strain>
    </source>
</reference>
<evidence type="ECO:0000256" key="1">
    <source>
        <dbReference type="ARBA" id="ARBA00022741"/>
    </source>
</evidence>
<evidence type="ECO:0000259" key="9">
    <source>
        <dbReference type="PROSITE" id="PS51194"/>
    </source>
</evidence>
<evidence type="ECO:0000313" key="11">
    <source>
        <dbReference type="EMBL" id="ATX77458.1"/>
    </source>
</evidence>
<dbReference type="EMBL" id="CP011797">
    <property type="protein sequence ID" value="ATX77458.1"/>
    <property type="molecule type" value="Genomic_DNA"/>
</dbReference>
<dbReference type="Gene3D" id="3.40.50.300">
    <property type="entry name" value="P-loop containing nucleotide triphosphate hydrolases"/>
    <property type="match status" value="2"/>
</dbReference>
<dbReference type="GO" id="GO:0003676">
    <property type="term" value="F:nucleic acid binding"/>
    <property type="evidence" value="ECO:0007669"/>
    <property type="project" value="InterPro"/>
</dbReference>
<dbReference type="Pfam" id="PF00271">
    <property type="entry name" value="Helicase_C"/>
    <property type="match status" value="1"/>
</dbReference>
<feature type="compositionally biased region" description="Basic residues" evidence="7">
    <location>
        <begin position="403"/>
        <end position="419"/>
    </location>
</feature>
<feature type="domain" description="Helicase ATP-binding" evidence="8">
    <location>
        <begin position="31"/>
        <end position="204"/>
    </location>
</feature>
<dbReference type="InterPro" id="IPR001650">
    <property type="entry name" value="Helicase_C-like"/>
</dbReference>
<dbReference type="PROSITE" id="PS51194">
    <property type="entry name" value="HELICASE_CTER"/>
    <property type="match status" value="1"/>
</dbReference>
<feature type="short sequence motif" description="Q motif" evidence="6">
    <location>
        <begin position="1"/>
        <end position="28"/>
    </location>
</feature>
<feature type="region of interest" description="Disordered" evidence="7">
    <location>
        <begin position="378"/>
        <end position="446"/>
    </location>
</feature>
<dbReference type="AlphaFoldDB" id="A0A2K8KRV8"/>
<evidence type="ECO:0000256" key="6">
    <source>
        <dbReference type="PROSITE-ProRule" id="PRU00552"/>
    </source>
</evidence>
<dbReference type="PANTHER" id="PTHR47959">
    <property type="entry name" value="ATP-DEPENDENT RNA HELICASE RHLE-RELATED"/>
    <property type="match status" value="1"/>
</dbReference>
<evidence type="ECO:0000256" key="3">
    <source>
        <dbReference type="ARBA" id="ARBA00022806"/>
    </source>
</evidence>
<comment type="similarity">
    <text evidence="5">Belongs to the DEAD box helicase family.</text>
</comment>
<keyword evidence="12" id="KW-1185">Reference proteome</keyword>
<dbReference type="InterPro" id="IPR027417">
    <property type="entry name" value="P-loop_NTPase"/>
</dbReference>
<dbReference type="RefSeq" id="WP_100257714.1">
    <property type="nucleotide sequence ID" value="NZ_CP011797.1"/>
</dbReference>
<dbReference type="GO" id="GO:0016787">
    <property type="term" value="F:hydrolase activity"/>
    <property type="evidence" value="ECO:0007669"/>
    <property type="project" value="UniProtKB-KW"/>
</dbReference>
<dbReference type="CDD" id="cd18787">
    <property type="entry name" value="SF2_C_DEAD"/>
    <property type="match status" value="1"/>
</dbReference>
<dbReference type="Proteomes" id="UP000229757">
    <property type="component" value="Chromosome"/>
</dbReference>
<evidence type="ECO:0000313" key="12">
    <source>
        <dbReference type="Proteomes" id="UP000229757"/>
    </source>
</evidence>
<feature type="compositionally biased region" description="Basic residues" evidence="7">
    <location>
        <begin position="436"/>
        <end position="446"/>
    </location>
</feature>
<keyword evidence="2" id="KW-0378">Hydrolase</keyword>
<dbReference type="CDD" id="cd00268">
    <property type="entry name" value="DEADc"/>
    <property type="match status" value="1"/>
</dbReference>
<name>A0A2K8KRV8_9GAMM</name>
<organism evidence="11 12">
    <name type="scientific">Reinekea forsetii</name>
    <dbReference type="NCBI Taxonomy" id="1336806"/>
    <lineage>
        <taxon>Bacteria</taxon>
        <taxon>Pseudomonadati</taxon>
        <taxon>Pseudomonadota</taxon>
        <taxon>Gammaproteobacteria</taxon>
        <taxon>Oceanospirillales</taxon>
        <taxon>Saccharospirillaceae</taxon>
        <taxon>Reinekea</taxon>
    </lineage>
</organism>
<dbReference type="InterPro" id="IPR050079">
    <property type="entry name" value="DEAD_box_RNA_helicase"/>
</dbReference>
<evidence type="ECO:0000256" key="7">
    <source>
        <dbReference type="SAM" id="MobiDB-lite"/>
    </source>
</evidence>
<dbReference type="GO" id="GO:0005524">
    <property type="term" value="F:ATP binding"/>
    <property type="evidence" value="ECO:0007669"/>
    <property type="project" value="UniProtKB-KW"/>
</dbReference>
<dbReference type="GO" id="GO:0003724">
    <property type="term" value="F:RNA helicase activity"/>
    <property type="evidence" value="ECO:0007669"/>
    <property type="project" value="InterPro"/>
</dbReference>
<dbReference type="SUPFAM" id="SSF52540">
    <property type="entry name" value="P-loop containing nucleoside triphosphate hydrolases"/>
    <property type="match status" value="1"/>
</dbReference>
<protein>
    <submittedName>
        <fullName evidence="11">ATP-dependent RNA helicase SrmB</fullName>
    </submittedName>
</protein>
<evidence type="ECO:0000256" key="5">
    <source>
        <dbReference type="ARBA" id="ARBA00038437"/>
    </source>
</evidence>
<feature type="domain" description="Helicase C-terminal" evidence="9">
    <location>
        <begin position="231"/>
        <end position="377"/>
    </location>
</feature>
<evidence type="ECO:0000259" key="10">
    <source>
        <dbReference type="PROSITE" id="PS51195"/>
    </source>
</evidence>
<dbReference type="InterPro" id="IPR044742">
    <property type="entry name" value="DEAD/DEAH_RhlB"/>
</dbReference>
<dbReference type="GO" id="GO:0005829">
    <property type="term" value="C:cytosol"/>
    <property type="evidence" value="ECO:0007669"/>
    <property type="project" value="TreeGrafter"/>
</dbReference>
<dbReference type="PROSITE" id="PS51195">
    <property type="entry name" value="Q_MOTIF"/>
    <property type="match status" value="1"/>
</dbReference>